<dbReference type="RefSeq" id="WP_146857534.1">
    <property type="nucleotide sequence ID" value="NZ_BKAU01000001.1"/>
</dbReference>
<dbReference type="EMBL" id="BKAU01000001">
    <property type="protein sequence ID" value="GEP94035.1"/>
    <property type="molecule type" value="Genomic_DNA"/>
</dbReference>
<evidence type="ECO:0000313" key="5">
    <source>
        <dbReference type="EMBL" id="GEP94035.1"/>
    </source>
</evidence>
<name>A0A512REA7_9BACT</name>
<evidence type="ECO:0000313" key="6">
    <source>
        <dbReference type="Proteomes" id="UP000321436"/>
    </source>
</evidence>
<evidence type="ECO:0000256" key="3">
    <source>
        <dbReference type="ARBA" id="ARBA00022840"/>
    </source>
</evidence>
<dbReference type="GO" id="GO:0016787">
    <property type="term" value="F:hydrolase activity"/>
    <property type="evidence" value="ECO:0007669"/>
    <property type="project" value="UniProtKB-KW"/>
</dbReference>
<keyword evidence="2" id="KW-0378">Hydrolase</keyword>
<dbReference type="Gene3D" id="2.40.100.10">
    <property type="entry name" value="Cyclophilin-like"/>
    <property type="match status" value="1"/>
</dbReference>
<dbReference type="NCBIfam" id="TIGR00724">
    <property type="entry name" value="urea_amlyse_rel"/>
    <property type="match status" value="1"/>
</dbReference>
<dbReference type="PANTHER" id="PTHR43309:SF3">
    <property type="entry name" value="5-OXOPROLINASE SUBUNIT C"/>
    <property type="match status" value="1"/>
</dbReference>
<evidence type="ECO:0000256" key="2">
    <source>
        <dbReference type="ARBA" id="ARBA00022801"/>
    </source>
</evidence>
<evidence type="ECO:0000259" key="4">
    <source>
        <dbReference type="SMART" id="SM00797"/>
    </source>
</evidence>
<dbReference type="SMART" id="SM00797">
    <property type="entry name" value="AHS2"/>
    <property type="match status" value="1"/>
</dbReference>
<feature type="domain" description="Carboxyltransferase" evidence="4">
    <location>
        <begin position="23"/>
        <end position="304"/>
    </location>
</feature>
<dbReference type="InterPro" id="IPR029000">
    <property type="entry name" value="Cyclophilin-like_dom_sf"/>
</dbReference>
<dbReference type="Proteomes" id="UP000321436">
    <property type="component" value="Unassembled WGS sequence"/>
</dbReference>
<accession>A0A512REA7</accession>
<reference evidence="5 6" key="1">
    <citation type="submission" date="2019-07" db="EMBL/GenBank/DDBJ databases">
        <title>Whole genome shotgun sequence of Chitinophaga cymbidii NBRC 109752.</title>
        <authorList>
            <person name="Hosoyama A."/>
            <person name="Uohara A."/>
            <person name="Ohji S."/>
            <person name="Ichikawa N."/>
        </authorList>
    </citation>
    <scope>NUCLEOTIDE SEQUENCE [LARGE SCALE GENOMIC DNA]</scope>
    <source>
        <strain evidence="5 6">NBRC 109752</strain>
    </source>
</reference>
<comment type="caution">
    <text evidence="5">The sequence shown here is derived from an EMBL/GenBank/DDBJ whole genome shotgun (WGS) entry which is preliminary data.</text>
</comment>
<dbReference type="AlphaFoldDB" id="A0A512REA7"/>
<keyword evidence="6" id="KW-1185">Reference proteome</keyword>
<evidence type="ECO:0000256" key="1">
    <source>
        <dbReference type="ARBA" id="ARBA00022741"/>
    </source>
</evidence>
<gene>
    <name evidence="5" type="ORF">CCY01nite_02950</name>
</gene>
<keyword evidence="3" id="KW-0067">ATP-binding</keyword>
<keyword evidence="1" id="KW-0547">Nucleotide-binding</keyword>
<organism evidence="5 6">
    <name type="scientific">Chitinophaga cymbidii</name>
    <dbReference type="NCBI Taxonomy" id="1096750"/>
    <lineage>
        <taxon>Bacteria</taxon>
        <taxon>Pseudomonadati</taxon>
        <taxon>Bacteroidota</taxon>
        <taxon>Chitinophagia</taxon>
        <taxon>Chitinophagales</taxon>
        <taxon>Chitinophagaceae</taxon>
        <taxon>Chitinophaga</taxon>
    </lineage>
</organism>
<dbReference type="GO" id="GO:0005524">
    <property type="term" value="F:ATP binding"/>
    <property type="evidence" value="ECO:0007669"/>
    <property type="project" value="UniProtKB-KW"/>
</dbReference>
<dbReference type="InterPro" id="IPR003778">
    <property type="entry name" value="CT_A_B"/>
</dbReference>
<dbReference type="InterPro" id="IPR052708">
    <property type="entry name" value="PxpC"/>
</dbReference>
<dbReference type="PANTHER" id="PTHR43309">
    <property type="entry name" value="5-OXOPROLINASE SUBUNIT C"/>
    <property type="match status" value="1"/>
</dbReference>
<dbReference type="OrthoDB" id="9782422at2"/>
<proteinExistence type="predicted"/>
<protein>
    <submittedName>
        <fullName evidence="5">Carboxylase</fullName>
    </submittedName>
</protein>
<dbReference type="Pfam" id="PF02626">
    <property type="entry name" value="CT_A_B"/>
    <property type="match status" value="1"/>
</dbReference>
<sequence>MIQVVQQGLLDTIQDAGRYGYQHLGINPGGAMDRAALYVANSLVGNAGAEAAIELHFPASAFLFEADALVALSGADFGAMVNDQPFPLNRPVQVSRHAVLRFTKPVSGARCYLAIGGRLALTPWLGSYSTHLKAGAGGFHGRVLQKGDRIPFRQEVIFHSDQQATPLPWTADVSDLYEAGSTIRILPGHEWELLEDDTLLHAAFLLTEQCDRMGFRLRGPVLKTHDRGERLSAGVSRGTIQLLPGGQLIILMADHQTTGGYARVAHVITADMPALSQHTPHQQLHFTAVDEITAGNLLWQQEQRLQILQNACKLRLEEWYLRY</sequence>